<feature type="domain" description="Zn(2)-C6 fungal-type" evidence="3">
    <location>
        <begin position="122"/>
        <end position="152"/>
    </location>
</feature>
<keyword evidence="5" id="KW-1185">Reference proteome</keyword>
<dbReference type="AlphaFoldDB" id="A0A074WTJ1"/>
<dbReference type="Pfam" id="PF00172">
    <property type="entry name" value="Zn_clus"/>
    <property type="match status" value="1"/>
</dbReference>
<evidence type="ECO:0000256" key="2">
    <source>
        <dbReference type="SAM" id="MobiDB-lite"/>
    </source>
</evidence>
<feature type="compositionally biased region" description="Acidic residues" evidence="2">
    <location>
        <begin position="67"/>
        <end position="78"/>
    </location>
</feature>
<dbReference type="PROSITE" id="PS00463">
    <property type="entry name" value="ZN2_CY6_FUNGAL_1"/>
    <property type="match status" value="1"/>
</dbReference>
<dbReference type="CDD" id="cd00067">
    <property type="entry name" value="GAL4"/>
    <property type="match status" value="1"/>
</dbReference>
<dbReference type="GO" id="GO:0008270">
    <property type="term" value="F:zinc ion binding"/>
    <property type="evidence" value="ECO:0007669"/>
    <property type="project" value="InterPro"/>
</dbReference>
<dbReference type="EMBL" id="KL584703">
    <property type="protein sequence ID" value="KEQ76468.1"/>
    <property type="molecule type" value="Genomic_DNA"/>
</dbReference>
<dbReference type="Proteomes" id="UP000027730">
    <property type="component" value="Unassembled WGS sequence"/>
</dbReference>
<evidence type="ECO:0000259" key="3">
    <source>
        <dbReference type="PROSITE" id="PS50048"/>
    </source>
</evidence>
<protein>
    <recommendedName>
        <fullName evidence="3">Zn(2)-C6 fungal-type domain-containing protein</fullName>
    </recommendedName>
</protein>
<name>A0A074WTJ1_9PEZI</name>
<dbReference type="GeneID" id="25416182"/>
<evidence type="ECO:0000313" key="4">
    <source>
        <dbReference type="EMBL" id="KEQ76468.1"/>
    </source>
</evidence>
<dbReference type="InterPro" id="IPR036864">
    <property type="entry name" value="Zn2-C6_fun-type_DNA-bd_sf"/>
</dbReference>
<feature type="compositionally biased region" description="Basic and acidic residues" evidence="2">
    <location>
        <begin position="88"/>
        <end position="100"/>
    </location>
</feature>
<feature type="compositionally biased region" description="Basic residues" evidence="2">
    <location>
        <begin position="1"/>
        <end position="11"/>
    </location>
</feature>
<dbReference type="OrthoDB" id="3862662at2759"/>
<keyword evidence="1" id="KW-0539">Nucleus</keyword>
<dbReference type="Gene3D" id="4.10.240.10">
    <property type="entry name" value="Zn(2)-C6 fungal-type DNA-binding domain"/>
    <property type="match status" value="1"/>
</dbReference>
<dbReference type="RefSeq" id="XP_013431297.1">
    <property type="nucleotide sequence ID" value="XM_013575843.1"/>
</dbReference>
<accession>A0A074WTJ1</accession>
<proteinExistence type="predicted"/>
<dbReference type="SUPFAM" id="SSF57701">
    <property type="entry name" value="Zn2/Cys6 DNA-binding domain"/>
    <property type="match status" value="1"/>
</dbReference>
<evidence type="ECO:0000313" key="5">
    <source>
        <dbReference type="Proteomes" id="UP000027730"/>
    </source>
</evidence>
<sequence>MPLRIVHKASTSKKDHSAYNNNNNNTTTMAKGKAPATSAPEAEREHHDPDDPSYDPRLDPDVGPYDPDNDYLPDEGMTDQEAAQEIFKITKEEKDGKREFNSTFYGGKAPKAPTMRPQPKKPCDNCKSLKKGCDRLVPTCTKCQARGIPCVYSRG</sequence>
<organism evidence="4 5">
    <name type="scientific">Aureobasidium namibiae CBS 147.97</name>
    <dbReference type="NCBI Taxonomy" id="1043004"/>
    <lineage>
        <taxon>Eukaryota</taxon>
        <taxon>Fungi</taxon>
        <taxon>Dikarya</taxon>
        <taxon>Ascomycota</taxon>
        <taxon>Pezizomycotina</taxon>
        <taxon>Dothideomycetes</taxon>
        <taxon>Dothideomycetidae</taxon>
        <taxon>Dothideales</taxon>
        <taxon>Saccotheciaceae</taxon>
        <taxon>Aureobasidium</taxon>
    </lineage>
</organism>
<reference evidence="4 5" key="1">
    <citation type="journal article" date="2014" name="BMC Genomics">
        <title>Genome sequencing of four Aureobasidium pullulans varieties: biotechnological potential, stress tolerance, and description of new species.</title>
        <authorList>
            <person name="Gostin Ar C."/>
            <person name="Ohm R.A."/>
            <person name="Kogej T."/>
            <person name="Sonjak S."/>
            <person name="Turk M."/>
            <person name="Zajc J."/>
            <person name="Zalar P."/>
            <person name="Grube M."/>
            <person name="Sun H."/>
            <person name="Han J."/>
            <person name="Sharma A."/>
            <person name="Chiniquy J."/>
            <person name="Ngan C.Y."/>
            <person name="Lipzen A."/>
            <person name="Barry K."/>
            <person name="Grigoriev I.V."/>
            <person name="Gunde-Cimerman N."/>
        </authorList>
    </citation>
    <scope>NUCLEOTIDE SEQUENCE [LARGE SCALE GENOMIC DNA]</scope>
    <source>
        <strain evidence="4 5">CBS 147.97</strain>
    </source>
</reference>
<gene>
    <name evidence="4" type="ORF">M436DRAFT_78219</name>
</gene>
<dbReference type="GO" id="GO:0000981">
    <property type="term" value="F:DNA-binding transcription factor activity, RNA polymerase II-specific"/>
    <property type="evidence" value="ECO:0007669"/>
    <property type="project" value="InterPro"/>
</dbReference>
<feature type="region of interest" description="Disordered" evidence="2">
    <location>
        <begin position="1"/>
        <end position="123"/>
    </location>
</feature>
<dbReference type="HOGENOM" id="CLU_1695119_0_0_1"/>
<feature type="compositionally biased region" description="Basic and acidic residues" evidence="2">
    <location>
        <begin position="41"/>
        <end position="60"/>
    </location>
</feature>
<dbReference type="InterPro" id="IPR001138">
    <property type="entry name" value="Zn2Cys6_DnaBD"/>
</dbReference>
<evidence type="ECO:0000256" key="1">
    <source>
        <dbReference type="ARBA" id="ARBA00023242"/>
    </source>
</evidence>
<dbReference type="PROSITE" id="PS50048">
    <property type="entry name" value="ZN2_CY6_FUNGAL_2"/>
    <property type="match status" value="1"/>
</dbReference>